<name>A0ACB9IPX6_9ASTR</name>
<comment type="caution">
    <text evidence="1">The sequence shown here is derived from an EMBL/GenBank/DDBJ whole genome shotgun (WGS) entry which is preliminary data.</text>
</comment>
<keyword evidence="2" id="KW-1185">Reference proteome</keyword>
<accession>A0ACB9IPX6</accession>
<reference evidence="2" key="1">
    <citation type="journal article" date="2022" name="Mol. Ecol. Resour.">
        <title>The genomes of chicory, endive, great burdock and yacon provide insights into Asteraceae palaeo-polyploidization history and plant inulin production.</title>
        <authorList>
            <person name="Fan W."/>
            <person name="Wang S."/>
            <person name="Wang H."/>
            <person name="Wang A."/>
            <person name="Jiang F."/>
            <person name="Liu H."/>
            <person name="Zhao H."/>
            <person name="Xu D."/>
            <person name="Zhang Y."/>
        </authorList>
    </citation>
    <scope>NUCLEOTIDE SEQUENCE [LARGE SCALE GENOMIC DNA]</scope>
    <source>
        <strain evidence="2">cv. Yunnan</strain>
    </source>
</reference>
<dbReference type="EMBL" id="CM042024">
    <property type="protein sequence ID" value="KAI3809867.1"/>
    <property type="molecule type" value="Genomic_DNA"/>
</dbReference>
<reference evidence="1 2" key="2">
    <citation type="journal article" date="2022" name="Mol. Ecol. Resour.">
        <title>The genomes of chicory, endive, great burdock and yacon provide insights into Asteraceae paleo-polyploidization history and plant inulin production.</title>
        <authorList>
            <person name="Fan W."/>
            <person name="Wang S."/>
            <person name="Wang H."/>
            <person name="Wang A."/>
            <person name="Jiang F."/>
            <person name="Liu H."/>
            <person name="Zhao H."/>
            <person name="Xu D."/>
            <person name="Zhang Y."/>
        </authorList>
    </citation>
    <scope>NUCLEOTIDE SEQUENCE [LARGE SCALE GENOMIC DNA]</scope>
    <source>
        <strain evidence="2">cv. Yunnan</strain>
        <tissue evidence="1">Leaves</tissue>
    </source>
</reference>
<evidence type="ECO:0000313" key="1">
    <source>
        <dbReference type="EMBL" id="KAI3809867.1"/>
    </source>
</evidence>
<protein>
    <submittedName>
        <fullName evidence="1">Uncharacterized protein</fullName>
    </submittedName>
</protein>
<dbReference type="Proteomes" id="UP001056120">
    <property type="component" value="Linkage Group LG07"/>
</dbReference>
<sequence length="176" mass="20595">MDPYNNEFTKEEFFESEDPWKPDKLFRNLEEIKSQIIKLYSTEPHEDPSAILDYPQNIGIDKASKEQDTEVVAMIPLVSTSDTNEDNITASKLPQTDIDEILRPPRLERQYNRFQSLLNQIQLNLPYELFLYKMPAHSKFLKDMLTKKEKMEEQPQIPLNEECSVIPQGRDLSTDS</sequence>
<proteinExistence type="predicted"/>
<evidence type="ECO:0000313" key="2">
    <source>
        <dbReference type="Proteomes" id="UP001056120"/>
    </source>
</evidence>
<gene>
    <name evidence="1" type="ORF">L1987_19470</name>
</gene>
<organism evidence="1 2">
    <name type="scientific">Smallanthus sonchifolius</name>
    <dbReference type="NCBI Taxonomy" id="185202"/>
    <lineage>
        <taxon>Eukaryota</taxon>
        <taxon>Viridiplantae</taxon>
        <taxon>Streptophyta</taxon>
        <taxon>Embryophyta</taxon>
        <taxon>Tracheophyta</taxon>
        <taxon>Spermatophyta</taxon>
        <taxon>Magnoliopsida</taxon>
        <taxon>eudicotyledons</taxon>
        <taxon>Gunneridae</taxon>
        <taxon>Pentapetalae</taxon>
        <taxon>asterids</taxon>
        <taxon>campanulids</taxon>
        <taxon>Asterales</taxon>
        <taxon>Asteraceae</taxon>
        <taxon>Asteroideae</taxon>
        <taxon>Heliantheae alliance</taxon>
        <taxon>Millerieae</taxon>
        <taxon>Smallanthus</taxon>
    </lineage>
</organism>